<organism evidence="3 4">
    <name type="scientific">Streptomonospora algeriensis</name>
    <dbReference type="NCBI Taxonomy" id="995084"/>
    <lineage>
        <taxon>Bacteria</taxon>
        <taxon>Bacillati</taxon>
        <taxon>Actinomycetota</taxon>
        <taxon>Actinomycetes</taxon>
        <taxon>Streptosporangiales</taxon>
        <taxon>Nocardiopsidaceae</taxon>
        <taxon>Streptomonospora</taxon>
    </lineage>
</organism>
<sequence>GPGTPEGPGGPQGGASPGGPAPGKRRRTGMLLGAGATVLVLLVGGAIGSVLLLGGGPPEGTLVYQDDFADGGWGVDAYDPEDEYLERAYHPDHGQILRISESNDFEGTIGDTPPYEGEYPGAARVEADVELLAGPAYSEFGLWCYLQEADDEDESTSYEAMVRFDGGGAELRRDGGPAGDAALATTGQVDGYIRPPEGSSPLKSSGEEDPVLNTVTLTCEPDKDAGTMDLNLWVNDEHVLEAVDTDLLPDDATEEQPRRTGIRLKRTGSEEDTPMVGFHHFELQRLGGPEPGGTAGDGTAGGGS</sequence>
<gene>
    <name evidence="3" type="ORF">ACFQZU_17460</name>
</gene>
<feature type="region of interest" description="Disordered" evidence="1">
    <location>
        <begin position="187"/>
        <end position="209"/>
    </location>
</feature>
<feature type="compositionally biased region" description="Gly residues" evidence="1">
    <location>
        <begin position="289"/>
        <end position="304"/>
    </location>
</feature>
<evidence type="ECO:0000256" key="2">
    <source>
        <dbReference type="SAM" id="Phobius"/>
    </source>
</evidence>
<dbReference type="Proteomes" id="UP001596956">
    <property type="component" value="Unassembled WGS sequence"/>
</dbReference>
<feature type="non-terminal residue" evidence="3">
    <location>
        <position position="1"/>
    </location>
</feature>
<keyword evidence="2" id="KW-1133">Transmembrane helix</keyword>
<keyword evidence="2" id="KW-0812">Transmembrane</keyword>
<protein>
    <recommendedName>
        <fullName evidence="5">Serine/threonine protein kinase</fullName>
    </recommendedName>
</protein>
<keyword evidence="2" id="KW-0472">Membrane</keyword>
<dbReference type="EMBL" id="JBHTHR010000731">
    <property type="protein sequence ID" value="MFD0803100.1"/>
    <property type="molecule type" value="Genomic_DNA"/>
</dbReference>
<proteinExistence type="predicted"/>
<name>A0ABW3BJ89_9ACTN</name>
<evidence type="ECO:0000313" key="3">
    <source>
        <dbReference type="EMBL" id="MFD0803100.1"/>
    </source>
</evidence>
<evidence type="ECO:0008006" key="5">
    <source>
        <dbReference type="Google" id="ProtNLM"/>
    </source>
</evidence>
<feature type="compositionally biased region" description="Gly residues" evidence="1">
    <location>
        <begin position="1"/>
        <end position="17"/>
    </location>
</feature>
<feature type="transmembrane region" description="Helical" evidence="2">
    <location>
        <begin position="31"/>
        <end position="53"/>
    </location>
</feature>
<feature type="region of interest" description="Disordered" evidence="1">
    <location>
        <begin position="283"/>
        <end position="304"/>
    </location>
</feature>
<feature type="region of interest" description="Disordered" evidence="1">
    <location>
        <begin position="1"/>
        <end position="28"/>
    </location>
</feature>
<reference evidence="4" key="1">
    <citation type="journal article" date="2019" name="Int. J. Syst. Evol. Microbiol.">
        <title>The Global Catalogue of Microorganisms (GCM) 10K type strain sequencing project: providing services to taxonomists for standard genome sequencing and annotation.</title>
        <authorList>
            <consortium name="The Broad Institute Genomics Platform"/>
            <consortium name="The Broad Institute Genome Sequencing Center for Infectious Disease"/>
            <person name="Wu L."/>
            <person name="Ma J."/>
        </authorList>
    </citation>
    <scope>NUCLEOTIDE SEQUENCE [LARGE SCALE GENOMIC DNA]</scope>
    <source>
        <strain evidence="4">CCUG 63369</strain>
    </source>
</reference>
<comment type="caution">
    <text evidence="3">The sequence shown here is derived from an EMBL/GenBank/DDBJ whole genome shotgun (WGS) entry which is preliminary data.</text>
</comment>
<keyword evidence="4" id="KW-1185">Reference proteome</keyword>
<accession>A0ABW3BJ89</accession>
<evidence type="ECO:0000256" key="1">
    <source>
        <dbReference type="SAM" id="MobiDB-lite"/>
    </source>
</evidence>
<evidence type="ECO:0000313" key="4">
    <source>
        <dbReference type="Proteomes" id="UP001596956"/>
    </source>
</evidence>